<keyword evidence="3" id="KW-0949">S-adenosyl-L-methionine</keyword>
<keyword evidence="2" id="KW-0808">Transferase</keyword>
<dbReference type="EMBL" id="BMJQ01000008">
    <property type="protein sequence ID" value="GGF23802.1"/>
    <property type="molecule type" value="Genomic_DNA"/>
</dbReference>
<dbReference type="GO" id="GO:0016432">
    <property type="term" value="F:tRNA-uridine aminocarboxypropyltransferase activity"/>
    <property type="evidence" value="ECO:0007669"/>
    <property type="project" value="UniProtKB-EC"/>
</dbReference>
<feature type="domain" description="DTW" evidence="6">
    <location>
        <begin position="21"/>
        <end position="229"/>
    </location>
</feature>
<evidence type="ECO:0000256" key="5">
    <source>
        <dbReference type="ARBA" id="ARBA00034489"/>
    </source>
</evidence>
<name>A0A8J2YVC5_9PROT</name>
<evidence type="ECO:0000256" key="2">
    <source>
        <dbReference type="ARBA" id="ARBA00022679"/>
    </source>
</evidence>
<evidence type="ECO:0000256" key="3">
    <source>
        <dbReference type="ARBA" id="ARBA00022691"/>
    </source>
</evidence>
<evidence type="ECO:0000256" key="1">
    <source>
        <dbReference type="ARBA" id="ARBA00012386"/>
    </source>
</evidence>
<evidence type="ECO:0000313" key="8">
    <source>
        <dbReference type="Proteomes" id="UP000646365"/>
    </source>
</evidence>
<dbReference type="GO" id="GO:0008033">
    <property type="term" value="P:tRNA processing"/>
    <property type="evidence" value="ECO:0007669"/>
    <property type="project" value="UniProtKB-KW"/>
</dbReference>
<protein>
    <recommendedName>
        <fullName evidence="1">tRNA-uridine aminocarboxypropyltransferase</fullName>
        <ecNumber evidence="1">2.5.1.25</ecNumber>
    </recommendedName>
</protein>
<evidence type="ECO:0000313" key="7">
    <source>
        <dbReference type="EMBL" id="GGF23802.1"/>
    </source>
</evidence>
<dbReference type="InterPro" id="IPR039262">
    <property type="entry name" value="DTWD2/TAPT"/>
</dbReference>
<sequence length="235" mass="26016">MFSTGAGKPAFLPAMDLELPQDETCPRCLKATALCVCTTIEPLANRVFVLILQHPQEQDRDLGTARLAALHFQNAALKIGLSWPNLSKALGRPVADPKRWGVLYLGPAALPPEARERELAVLDRKGALGPAQGEALAQLDGIVLLDGTWSQAKALWWRNAWLLKLRRLVIEPKTPSRYGKLRKEPRRESVSTLEAAAIVMSRLEHRPDLHSRMIRSFDALLSAYRQSRKGPPPAA</sequence>
<dbReference type="EC" id="2.5.1.25" evidence="1"/>
<dbReference type="Pfam" id="PF03942">
    <property type="entry name" value="DTW"/>
    <property type="match status" value="1"/>
</dbReference>
<dbReference type="PANTHER" id="PTHR21392:SF0">
    <property type="entry name" value="TRNA-URIDINE AMINOCARBOXYPROPYLTRANSFERASE 2"/>
    <property type="match status" value="1"/>
</dbReference>
<comment type="similarity">
    <text evidence="5">Belongs to the TDD superfamily. DTWD2 family.</text>
</comment>
<dbReference type="AlphaFoldDB" id="A0A8J2YVC5"/>
<dbReference type="SMART" id="SM01144">
    <property type="entry name" value="DTW"/>
    <property type="match status" value="1"/>
</dbReference>
<gene>
    <name evidence="7" type="ORF">GCM10011611_32370</name>
</gene>
<evidence type="ECO:0000259" key="6">
    <source>
        <dbReference type="SMART" id="SM01144"/>
    </source>
</evidence>
<comment type="caution">
    <text evidence="7">The sequence shown here is derived from an EMBL/GenBank/DDBJ whole genome shotgun (WGS) entry which is preliminary data.</text>
</comment>
<accession>A0A8J2YVC5</accession>
<dbReference type="InterPro" id="IPR005636">
    <property type="entry name" value="DTW"/>
</dbReference>
<keyword evidence="4" id="KW-0819">tRNA processing</keyword>
<reference evidence="7" key="1">
    <citation type="journal article" date="2014" name="Int. J. Syst. Evol. Microbiol.">
        <title>Complete genome sequence of Corynebacterium casei LMG S-19264T (=DSM 44701T), isolated from a smear-ripened cheese.</title>
        <authorList>
            <consortium name="US DOE Joint Genome Institute (JGI-PGF)"/>
            <person name="Walter F."/>
            <person name="Albersmeier A."/>
            <person name="Kalinowski J."/>
            <person name="Ruckert C."/>
        </authorList>
    </citation>
    <scope>NUCLEOTIDE SEQUENCE</scope>
    <source>
        <strain evidence="7">CGMCC 1.15725</strain>
    </source>
</reference>
<reference evidence="7" key="2">
    <citation type="submission" date="2020-09" db="EMBL/GenBank/DDBJ databases">
        <authorList>
            <person name="Sun Q."/>
            <person name="Zhou Y."/>
        </authorList>
    </citation>
    <scope>NUCLEOTIDE SEQUENCE</scope>
    <source>
        <strain evidence="7">CGMCC 1.15725</strain>
    </source>
</reference>
<evidence type="ECO:0000256" key="4">
    <source>
        <dbReference type="ARBA" id="ARBA00022694"/>
    </source>
</evidence>
<dbReference type="PANTHER" id="PTHR21392">
    <property type="entry name" value="TRNA-URIDINE AMINOCARBOXYPROPYLTRANSFERASE 2"/>
    <property type="match status" value="1"/>
</dbReference>
<proteinExistence type="inferred from homology"/>
<dbReference type="Proteomes" id="UP000646365">
    <property type="component" value="Unassembled WGS sequence"/>
</dbReference>
<keyword evidence="8" id="KW-1185">Reference proteome</keyword>
<organism evidence="7 8">
    <name type="scientific">Aliidongia dinghuensis</name>
    <dbReference type="NCBI Taxonomy" id="1867774"/>
    <lineage>
        <taxon>Bacteria</taxon>
        <taxon>Pseudomonadati</taxon>
        <taxon>Pseudomonadota</taxon>
        <taxon>Alphaproteobacteria</taxon>
        <taxon>Rhodospirillales</taxon>
        <taxon>Dongiaceae</taxon>
        <taxon>Aliidongia</taxon>
    </lineage>
</organism>